<dbReference type="EC" id="2.5.1.145" evidence="7"/>
<accession>A0A1G2BIN2</accession>
<sequence>MQYWFPEIAPVRVLFDFLGIQIQWYGVLVAAGVLAGLAAARSVYRKRGGASSDIVDAAWFAVIAGLVGARLWHVFIFQWGYYSRHISEIPQIWQGGIAIQGGILAGLLTVYLFARKRALRFVSLTDALAVGLPIGQAIGRWGNFFNQELYGLPTTLPWGIYIEPDLRIAGFEAFSRFHPTFFYESTLTLLLFLLLWQRAPREHRFGALTGAYLIGYGLIRFVMDFLRIDPMPVLFGLRYSQYISIAFLAIGILITFARIPRHPLGDGDEGL</sequence>
<evidence type="ECO:0000256" key="4">
    <source>
        <dbReference type="ARBA" id="ARBA00022692"/>
    </source>
</evidence>
<evidence type="ECO:0000256" key="3">
    <source>
        <dbReference type="ARBA" id="ARBA00022679"/>
    </source>
</evidence>
<comment type="catalytic activity">
    <reaction evidence="7">
        <text>L-cysteinyl-[prolipoprotein] + a 1,2-diacyl-sn-glycero-3-phospho-(1'-sn-glycerol) = an S-1,2-diacyl-sn-glyceryl-L-cysteinyl-[prolipoprotein] + sn-glycerol 1-phosphate + H(+)</text>
        <dbReference type="Rhea" id="RHEA:56712"/>
        <dbReference type="Rhea" id="RHEA-COMP:14679"/>
        <dbReference type="Rhea" id="RHEA-COMP:14680"/>
        <dbReference type="ChEBI" id="CHEBI:15378"/>
        <dbReference type="ChEBI" id="CHEBI:29950"/>
        <dbReference type="ChEBI" id="CHEBI:57685"/>
        <dbReference type="ChEBI" id="CHEBI:64716"/>
        <dbReference type="ChEBI" id="CHEBI:140658"/>
        <dbReference type="EC" id="2.5.1.145"/>
    </reaction>
</comment>
<dbReference type="PROSITE" id="PS01311">
    <property type="entry name" value="LGT"/>
    <property type="match status" value="1"/>
</dbReference>
<feature type="transmembrane region" description="Helical" evidence="7">
    <location>
        <begin position="205"/>
        <end position="222"/>
    </location>
</feature>
<organism evidence="8 9">
    <name type="scientific">Candidatus Komeilibacteria bacterium RIFCSPHIGHO2_01_FULL_52_14</name>
    <dbReference type="NCBI Taxonomy" id="1798549"/>
    <lineage>
        <taxon>Bacteria</taxon>
        <taxon>Candidatus Komeiliibacteriota</taxon>
    </lineage>
</organism>
<dbReference type="PANTHER" id="PTHR30589:SF0">
    <property type="entry name" value="PHOSPHATIDYLGLYCEROL--PROLIPOPROTEIN DIACYLGLYCERYL TRANSFERASE"/>
    <property type="match status" value="1"/>
</dbReference>
<gene>
    <name evidence="7" type="primary">lgt</name>
    <name evidence="8" type="ORF">A2677_00645</name>
</gene>
<dbReference type="EMBL" id="MHKK01000047">
    <property type="protein sequence ID" value="OGY88945.1"/>
    <property type="molecule type" value="Genomic_DNA"/>
</dbReference>
<dbReference type="HAMAP" id="MF_01147">
    <property type="entry name" value="Lgt"/>
    <property type="match status" value="1"/>
</dbReference>
<dbReference type="PANTHER" id="PTHR30589">
    <property type="entry name" value="PROLIPOPROTEIN DIACYLGLYCERYL TRANSFERASE"/>
    <property type="match status" value="1"/>
</dbReference>
<dbReference type="UniPathway" id="UPA00664"/>
<reference evidence="8 9" key="1">
    <citation type="journal article" date="2016" name="Nat. Commun.">
        <title>Thousands of microbial genomes shed light on interconnected biogeochemical processes in an aquifer system.</title>
        <authorList>
            <person name="Anantharaman K."/>
            <person name="Brown C.T."/>
            <person name="Hug L.A."/>
            <person name="Sharon I."/>
            <person name="Castelle C.J."/>
            <person name="Probst A.J."/>
            <person name="Thomas B.C."/>
            <person name="Singh A."/>
            <person name="Wilkins M.J."/>
            <person name="Karaoz U."/>
            <person name="Brodie E.L."/>
            <person name="Williams K.H."/>
            <person name="Hubbard S.S."/>
            <person name="Banfield J.F."/>
        </authorList>
    </citation>
    <scope>NUCLEOTIDE SEQUENCE [LARGE SCALE GENOMIC DNA]</scope>
</reference>
<comment type="subcellular location">
    <subcellularLocation>
        <location evidence="7">Cell membrane</location>
        <topology evidence="7">Multi-pass membrane protein</topology>
    </subcellularLocation>
</comment>
<keyword evidence="5 7" id="KW-1133">Transmembrane helix</keyword>
<dbReference type="Pfam" id="PF01790">
    <property type="entry name" value="LGT"/>
    <property type="match status" value="1"/>
</dbReference>
<keyword evidence="8" id="KW-0449">Lipoprotein</keyword>
<evidence type="ECO:0000256" key="7">
    <source>
        <dbReference type="HAMAP-Rule" id="MF_01147"/>
    </source>
</evidence>
<feature type="transmembrane region" description="Helical" evidence="7">
    <location>
        <begin position="92"/>
        <end position="114"/>
    </location>
</feature>
<proteinExistence type="inferred from homology"/>
<evidence type="ECO:0000313" key="9">
    <source>
        <dbReference type="Proteomes" id="UP000177817"/>
    </source>
</evidence>
<dbReference type="GO" id="GO:0042158">
    <property type="term" value="P:lipoprotein biosynthetic process"/>
    <property type="evidence" value="ECO:0007669"/>
    <property type="project" value="UniProtKB-UniRule"/>
</dbReference>
<evidence type="ECO:0000256" key="1">
    <source>
        <dbReference type="ARBA" id="ARBA00007150"/>
    </source>
</evidence>
<keyword evidence="4 7" id="KW-0812">Transmembrane</keyword>
<dbReference type="GO" id="GO:0005886">
    <property type="term" value="C:plasma membrane"/>
    <property type="evidence" value="ECO:0007669"/>
    <property type="project" value="UniProtKB-SubCell"/>
</dbReference>
<protein>
    <recommendedName>
        <fullName evidence="7">Phosphatidylglycerol--prolipoprotein diacylglyceryl transferase</fullName>
        <ecNumber evidence="7">2.5.1.145</ecNumber>
    </recommendedName>
</protein>
<comment type="caution">
    <text evidence="8">The sequence shown here is derived from an EMBL/GenBank/DDBJ whole genome shotgun (WGS) entry which is preliminary data.</text>
</comment>
<feature type="transmembrane region" description="Helical" evidence="7">
    <location>
        <begin position="181"/>
        <end position="199"/>
    </location>
</feature>
<dbReference type="GO" id="GO:0008961">
    <property type="term" value="F:phosphatidylglycerol-prolipoprotein diacylglyceryl transferase activity"/>
    <property type="evidence" value="ECO:0007669"/>
    <property type="project" value="UniProtKB-UniRule"/>
</dbReference>
<feature type="transmembrane region" description="Helical" evidence="7">
    <location>
        <begin position="56"/>
        <end position="80"/>
    </location>
</feature>
<keyword evidence="6 7" id="KW-0472">Membrane</keyword>
<evidence type="ECO:0000256" key="2">
    <source>
        <dbReference type="ARBA" id="ARBA00022475"/>
    </source>
</evidence>
<name>A0A1G2BIN2_9BACT</name>
<keyword evidence="2 7" id="KW-1003">Cell membrane</keyword>
<dbReference type="AlphaFoldDB" id="A0A1G2BIN2"/>
<dbReference type="Proteomes" id="UP000177817">
    <property type="component" value="Unassembled WGS sequence"/>
</dbReference>
<dbReference type="InterPro" id="IPR001640">
    <property type="entry name" value="Lgt"/>
</dbReference>
<feature type="transmembrane region" description="Helical" evidence="7">
    <location>
        <begin position="242"/>
        <end position="259"/>
    </location>
</feature>
<keyword evidence="3 7" id="KW-0808">Transferase</keyword>
<evidence type="ECO:0000313" key="8">
    <source>
        <dbReference type="EMBL" id="OGY88945.1"/>
    </source>
</evidence>
<dbReference type="NCBIfam" id="TIGR00544">
    <property type="entry name" value="lgt"/>
    <property type="match status" value="1"/>
</dbReference>
<feature type="binding site" evidence="7">
    <location>
        <position position="140"/>
    </location>
    <ligand>
        <name>a 1,2-diacyl-sn-glycero-3-phospho-(1'-sn-glycerol)</name>
        <dbReference type="ChEBI" id="CHEBI:64716"/>
    </ligand>
</feature>
<comment type="similarity">
    <text evidence="1 7">Belongs to the Lgt family.</text>
</comment>
<comment type="function">
    <text evidence="7">Catalyzes the transfer of the diacylglyceryl group from phosphatidylglycerol to the sulfhydryl group of the N-terminal cysteine of a prolipoprotein, the first step in the formation of mature lipoproteins.</text>
</comment>
<feature type="transmembrane region" description="Helical" evidence="7">
    <location>
        <begin position="22"/>
        <end position="44"/>
    </location>
</feature>
<comment type="pathway">
    <text evidence="7">Protein modification; lipoprotein biosynthesis (diacylglyceryl transfer).</text>
</comment>
<evidence type="ECO:0000256" key="5">
    <source>
        <dbReference type="ARBA" id="ARBA00022989"/>
    </source>
</evidence>
<evidence type="ECO:0000256" key="6">
    <source>
        <dbReference type="ARBA" id="ARBA00023136"/>
    </source>
</evidence>